<reference evidence="1" key="1">
    <citation type="submission" date="2021-11" db="EMBL/GenBank/DDBJ databases">
        <title>Isoprene-degrading acetogen.</title>
        <authorList>
            <person name="Yang Y."/>
            <person name="Jin H."/>
            <person name="Yan J."/>
        </authorList>
    </citation>
    <scope>NUCLEOTIDE SEQUENCE</scope>
    <source>
        <strain evidence="1">Berkeley</strain>
    </source>
</reference>
<organism evidence="1 2">
    <name type="scientific">Acetobacterium wieringae</name>
    <dbReference type="NCBI Taxonomy" id="52694"/>
    <lineage>
        <taxon>Bacteria</taxon>
        <taxon>Bacillati</taxon>
        <taxon>Bacillota</taxon>
        <taxon>Clostridia</taxon>
        <taxon>Eubacteriales</taxon>
        <taxon>Eubacteriaceae</taxon>
        <taxon>Acetobacterium</taxon>
    </lineage>
</organism>
<evidence type="ECO:0000313" key="2">
    <source>
        <dbReference type="Proteomes" id="UP001163550"/>
    </source>
</evidence>
<dbReference type="Proteomes" id="UP001163550">
    <property type="component" value="Chromosome"/>
</dbReference>
<proteinExistence type="predicted"/>
<protein>
    <recommendedName>
        <fullName evidence="3">DUF5651 domain-containing protein</fullName>
    </recommendedName>
</protein>
<accession>A0ABY6HE48</accession>
<evidence type="ECO:0000313" key="1">
    <source>
        <dbReference type="EMBL" id="UYO61843.1"/>
    </source>
</evidence>
<dbReference type="RefSeq" id="WP_263992638.1">
    <property type="nucleotide sequence ID" value="NZ_CP087994.1"/>
</dbReference>
<gene>
    <name evidence="1" type="ORF">LNN31_13770</name>
</gene>
<keyword evidence="2" id="KW-1185">Reference proteome</keyword>
<name>A0ABY6HE48_9FIRM</name>
<evidence type="ECO:0008006" key="3">
    <source>
        <dbReference type="Google" id="ProtNLM"/>
    </source>
</evidence>
<sequence length="164" mass="19108">MAKNYLCKDEQTQFLFMFTVLDMIDNIMDREDKNKKNHNPSNFHKDELKDFRYARTHLNKALTHTIQRIGGDIGQRLINKLKDAEPTLKDKSFRKEESGTLINDEMLLEMVSKLIEIKCRGCKVCNYRDCHIFNINNELGVGVEDGRSNEICPFVYTERAEVAS</sequence>
<dbReference type="EMBL" id="CP087994">
    <property type="protein sequence ID" value="UYO61843.1"/>
    <property type="molecule type" value="Genomic_DNA"/>
</dbReference>